<name>A0ABR7DU84_9BACT</name>
<reference evidence="1 2" key="1">
    <citation type="submission" date="2020-08" db="EMBL/GenBank/DDBJ databases">
        <title>Genome public.</title>
        <authorList>
            <person name="Liu C."/>
            <person name="Sun Q."/>
        </authorList>
    </citation>
    <scope>NUCLEOTIDE SEQUENCE [LARGE SCALE GENOMIC DNA]</scope>
    <source>
        <strain evidence="1 2">NSJ-79</strain>
    </source>
</reference>
<protein>
    <submittedName>
        <fullName evidence="1">Uncharacterized protein</fullName>
    </submittedName>
</protein>
<dbReference type="Proteomes" id="UP000651475">
    <property type="component" value="Unassembled WGS sequence"/>
</dbReference>
<evidence type="ECO:0000313" key="1">
    <source>
        <dbReference type="EMBL" id="MBC5634994.1"/>
    </source>
</evidence>
<keyword evidence="2" id="KW-1185">Reference proteome</keyword>
<dbReference type="EMBL" id="JACOOJ010000062">
    <property type="protein sequence ID" value="MBC5634994.1"/>
    <property type="molecule type" value="Genomic_DNA"/>
</dbReference>
<accession>A0ABR7DU84</accession>
<proteinExistence type="predicted"/>
<evidence type="ECO:0000313" key="2">
    <source>
        <dbReference type="Proteomes" id="UP000651475"/>
    </source>
</evidence>
<comment type="caution">
    <text evidence="1">The sequence shown here is derived from an EMBL/GenBank/DDBJ whole genome shotgun (WGS) entry which is preliminary data.</text>
</comment>
<organism evidence="1 2">
    <name type="scientific">Parabacteroides hominis</name>
    <dbReference type="NCBI Taxonomy" id="2763057"/>
    <lineage>
        <taxon>Bacteria</taxon>
        <taxon>Pseudomonadati</taxon>
        <taxon>Bacteroidota</taxon>
        <taxon>Bacteroidia</taxon>
        <taxon>Bacteroidales</taxon>
        <taxon>Tannerellaceae</taxon>
        <taxon>Parabacteroides</taxon>
    </lineage>
</organism>
<sequence>MKKKRYIMQNTSMTTFTAPVFLAEMYDEQIQELGFRDKTEALLYLAEGIWNERNGKQNSFAVRNILKHVSLERDPILRLLPRVYRGVRLVGERKSKILSLTDFGYLSNLMNSVMEAFMLYSKCYRRMLRKEMHASFVIGNPSSGYVQTYISGLQYDKLFEMAIRGGMSLTGMIRSTIEAVLMAEEVIPERWLVPLEIQDAISDYLHVEGFTCHNFSRDIQLRINIGCEENCRGIQMLLCKYEIPGFNEFLRRVILFLLNSNSIEFQNIPDKEEQKNFYFDETELYMNDRLSCKDFVRSIYQ</sequence>
<gene>
    <name evidence="1" type="ORF">H8S65_19850</name>
</gene>
<dbReference type="RefSeq" id="WP_186931539.1">
    <property type="nucleotide sequence ID" value="NZ_JACOOJ010000062.1"/>
</dbReference>